<feature type="compositionally biased region" description="Low complexity" evidence="1">
    <location>
        <begin position="92"/>
        <end position="106"/>
    </location>
</feature>
<dbReference type="RefSeq" id="WP_345029449.1">
    <property type="nucleotide sequence ID" value="NZ_BAABGL010000002.1"/>
</dbReference>
<dbReference type="InterPro" id="IPR038561">
    <property type="entry name" value="SoxD_sf"/>
</dbReference>
<feature type="compositionally biased region" description="Low complexity" evidence="1">
    <location>
        <begin position="146"/>
        <end position="161"/>
    </location>
</feature>
<gene>
    <name evidence="2" type="ORF">GCM10023167_04330</name>
</gene>
<dbReference type="EMBL" id="BAABGL010000002">
    <property type="protein sequence ID" value="GAA4384070.1"/>
    <property type="molecule type" value="Genomic_DNA"/>
</dbReference>
<feature type="region of interest" description="Disordered" evidence="1">
    <location>
        <begin position="85"/>
        <end position="167"/>
    </location>
</feature>
<name>A0ABP8J358_9MICO</name>
<comment type="caution">
    <text evidence="2">The sequence shown here is derived from an EMBL/GenBank/DDBJ whole genome shotgun (WGS) entry which is preliminary data.</text>
</comment>
<evidence type="ECO:0000256" key="1">
    <source>
        <dbReference type="SAM" id="MobiDB-lite"/>
    </source>
</evidence>
<dbReference type="Proteomes" id="UP001500642">
    <property type="component" value="Unassembled WGS sequence"/>
</dbReference>
<proteinExistence type="predicted"/>
<accession>A0ABP8J358</accession>
<dbReference type="Gene3D" id="3.30.2270.10">
    <property type="entry name" value="Folate-binding superfamily"/>
    <property type="match status" value="1"/>
</dbReference>
<evidence type="ECO:0000313" key="2">
    <source>
        <dbReference type="EMBL" id="GAA4384070.1"/>
    </source>
</evidence>
<feature type="compositionally biased region" description="Low complexity" evidence="1">
    <location>
        <begin position="119"/>
        <end position="139"/>
    </location>
</feature>
<keyword evidence="3" id="KW-1185">Reference proteome</keyword>
<dbReference type="Pfam" id="PF04267">
    <property type="entry name" value="SoxD"/>
    <property type="match status" value="1"/>
</dbReference>
<dbReference type="InterPro" id="IPR006279">
    <property type="entry name" value="SoxD"/>
</dbReference>
<evidence type="ECO:0000313" key="3">
    <source>
        <dbReference type="Proteomes" id="UP001500642"/>
    </source>
</evidence>
<organism evidence="2 3">
    <name type="scientific">Brevibacterium pityocampae</name>
    <dbReference type="NCBI Taxonomy" id="506594"/>
    <lineage>
        <taxon>Bacteria</taxon>
        <taxon>Bacillati</taxon>
        <taxon>Actinomycetota</taxon>
        <taxon>Actinomycetes</taxon>
        <taxon>Micrococcales</taxon>
        <taxon>Brevibacteriaceae</taxon>
        <taxon>Brevibacterium</taxon>
    </lineage>
</organism>
<evidence type="ECO:0008006" key="4">
    <source>
        <dbReference type="Google" id="ProtNLM"/>
    </source>
</evidence>
<protein>
    <recommendedName>
        <fullName evidence="4">Sarcosine oxidase subunit delta</fullName>
    </recommendedName>
</protein>
<reference evidence="3" key="1">
    <citation type="journal article" date="2019" name="Int. J. Syst. Evol. Microbiol.">
        <title>The Global Catalogue of Microorganisms (GCM) 10K type strain sequencing project: providing services to taxonomists for standard genome sequencing and annotation.</title>
        <authorList>
            <consortium name="The Broad Institute Genomics Platform"/>
            <consortium name="The Broad Institute Genome Sequencing Center for Infectious Disease"/>
            <person name="Wu L."/>
            <person name="Ma J."/>
        </authorList>
    </citation>
    <scope>NUCLEOTIDE SEQUENCE [LARGE SCALE GENOMIC DNA]</scope>
    <source>
        <strain evidence="3">JCM 17808</strain>
    </source>
</reference>
<dbReference type="NCBIfam" id="TIGR01374">
    <property type="entry name" value="soxD"/>
    <property type="match status" value="1"/>
</dbReference>
<sequence length="167" mass="17514">MLLIECPYCGPRDETEYRHGGQAHVPYPADPEALSDREWAEYLFYRDNPRGMLAERWLHTAGCRRWFNTIRDTETYEISAVYPIGAPRPDTAAEAPPGSAAALSPAHHAKGDPAARAIASSGSHARTATAHTAPASAGSPAGGSAAGDPAAPGGSPASHPTSEGDER</sequence>